<accession>A0A9X6SSC5</accession>
<organism evidence="2 3">
    <name type="scientific">Bacillus cereus</name>
    <dbReference type="NCBI Taxonomy" id="1396"/>
    <lineage>
        <taxon>Bacteria</taxon>
        <taxon>Bacillati</taxon>
        <taxon>Bacillota</taxon>
        <taxon>Bacilli</taxon>
        <taxon>Bacillales</taxon>
        <taxon>Bacillaceae</taxon>
        <taxon>Bacillus</taxon>
        <taxon>Bacillus cereus group</taxon>
    </lineage>
</organism>
<name>A0A9X6SSC5_BACCE</name>
<dbReference type="RefSeq" id="WP_098007158.1">
    <property type="nucleotide sequence ID" value="NZ_NUJB01000047.1"/>
</dbReference>
<dbReference type="AlphaFoldDB" id="A0A9X6SSC5"/>
<keyword evidence="1" id="KW-0472">Membrane</keyword>
<keyword evidence="1" id="KW-0812">Transmembrane</keyword>
<feature type="transmembrane region" description="Helical" evidence="1">
    <location>
        <begin position="40"/>
        <end position="58"/>
    </location>
</feature>
<dbReference type="Proteomes" id="UP000219922">
    <property type="component" value="Unassembled WGS sequence"/>
</dbReference>
<feature type="transmembrane region" description="Helical" evidence="1">
    <location>
        <begin position="12"/>
        <end position="34"/>
    </location>
</feature>
<comment type="caution">
    <text evidence="2">The sequence shown here is derived from an EMBL/GenBank/DDBJ whole genome shotgun (WGS) entry which is preliminary data.</text>
</comment>
<evidence type="ECO:0000313" key="3">
    <source>
        <dbReference type="Proteomes" id="UP000219922"/>
    </source>
</evidence>
<sequence length="94" mass="10688">MQKTSTKPQKSVHMILVVLLCGFFLTDSMLMFFIEPSLMYLIMAMAVLFLAGLVLLKVKKELMLKEISRLRAFLLVFGAILINSVAEVVRMICF</sequence>
<feature type="transmembrane region" description="Helical" evidence="1">
    <location>
        <begin position="70"/>
        <end position="92"/>
    </location>
</feature>
<keyword evidence="1" id="KW-1133">Transmembrane helix</keyword>
<reference evidence="2 3" key="1">
    <citation type="submission" date="2017-09" db="EMBL/GenBank/DDBJ databases">
        <title>Large-scale bioinformatics analysis of Bacillus genomes uncovers conserved roles of natural products in bacterial physiology.</title>
        <authorList>
            <consortium name="Agbiome Team Llc"/>
            <person name="Bleich R.M."/>
            <person name="Grubbs K.J."/>
            <person name="Santa Maria K.C."/>
            <person name="Allen S.E."/>
            <person name="Farag S."/>
            <person name="Shank E.A."/>
            <person name="Bowers A."/>
        </authorList>
    </citation>
    <scope>NUCLEOTIDE SEQUENCE [LARGE SCALE GENOMIC DNA]</scope>
    <source>
        <strain evidence="2 3">AFS092789</strain>
    </source>
</reference>
<gene>
    <name evidence="2" type="ORF">CON36_34745</name>
</gene>
<evidence type="ECO:0000313" key="2">
    <source>
        <dbReference type="EMBL" id="PDZ94259.1"/>
    </source>
</evidence>
<dbReference type="EMBL" id="NVMX01000226">
    <property type="protein sequence ID" value="PDZ94259.1"/>
    <property type="molecule type" value="Genomic_DNA"/>
</dbReference>
<protein>
    <submittedName>
        <fullName evidence="2">Uncharacterized protein</fullName>
    </submittedName>
</protein>
<evidence type="ECO:0000256" key="1">
    <source>
        <dbReference type="SAM" id="Phobius"/>
    </source>
</evidence>
<proteinExistence type="predicted"/>